<reference evidence="2" key="1">
    <citation type="journal article" date="2023" name="Front. Plant Sci.">
        <title>Chromosomal-level genome assembly of Melastoma candidum provides insights into trichome evolution.</title>
        <authorList>
            <person name="Zhong Y."/>
            <person name="Wu W."/>
            <person name="Sun C."/>
            <person name="Zou P."/>
            <person name="Liu Y."/>
            <person name="Dai S."/>
            <person name="Zhou R."/>
        </authorList>
    </citation>
    <scope>NUCLEOTIDE SEQUENCE [LARGE SCALE GENOMIC DNA]</scope>
</reference>
<dbReference type="EMBL" id="CM042884">
    <property type="protein sequence ID" value="KAI4369171.1"/>
    <property type="molecule type" value="Genomic_DNA"/>
</dbReference>
<protein>
    <submittedName>
        <fullName evidence="1">Uncharacterized protein</fullName>
    </submittedName>
</protein>
<organism evidence="1 2">
    <name type="scientific">Melastoma candidum</name>
    <dbReference type="NCBI Taxonomy" id="119954"/>
    <lineage>
        <taxon>Eukaryota</taxon>
        <taxon>Viridiplantae</taxon>
        <taxon>Streptophyta</taxon>
        <taxon>Embryophyta</taxon>
        <taxon>Tracheophyta</taxon>
        <taxon>Spermatophyta</taxon>
        <taxon>Magnoliopsida</taxon>
        <taxon>eudicotyledons</taxon>
        <taxon>Gunneridae</taxon>
        <taxon>Pentapetalae</taxon>
        <taxon>rosids</taxon>
        <taxon>malvids</taxon>
        <taxon>Myrtales</taxon>
        <taxon>Melastomataceae</taxon>
        <taxon>Melastomatoideae</taxon>
        <taxon>Melastomateae</taxon>
        <taxon>Melastoma</taxon>
    </lineage>
</organism>
<sequence>MAADTCCYASSGPGALVGIMDRLWFCRIILLPDQPGLSPGDNGSDYPDENEGHTVITTCDEFDEADGQSCLSMEEDYKNEEEDKSRQTIGAVRDDDIGDDRVRASSFSPPTERDNGSQPRRWFSYSDCKSLRKSASCRSFEDLEMEEVKGFMDLGFVFEKEHLNPRMMSVIPGLQRLGLAASDDVGDDDELRDEEIDDVATGGGRIRPYLSEAWLVTGPNSPLMKLRLPDKVYASADMKKHLKRWARTVASVIKLES</sequence>
<keyword evidence="2" id="KW-1185">Reference proteome</keyword>
<proteinExistence type="predicted"/>
<comment type="caution">
    <text evidence="1">The sequence shown here is derived from an EMBL/GenBank/DDBJ whole genome shotgun (WGS) entry which is preliminary data.</text>
</comment>
<name>A0ACB9QUE1_9MYRT</name>
<evidence type="ECO:0000313" key="2">
    <source>
        <dbReference type="Proteomes" id="UP001057402"/>
    </source>
</evidence>
<gene>
    <name evidence="1" type="ORF">MLD38_017651</name>
</gene>
<dbReference type="Proteomes" id="UP001057402">
    <property type="component" value="Chromosome 5"/>
</dbReference>
<accession>A0ACB9QUE1</accession>
<evidence type="ECO:0000313" key="1">
    <source>
        <dbReference type="EMBL" id="KAI4369171.1"/>
    </source>
</evidence>